<proteinExistence type="predicted"/>
<dbReference type="EMBL" id="CAJVPT010002034">
    <property type="protein sequence ID" value="CAG8473756.1"/>
    <property type="molecule type" value="Genomic_DNA"/>
</dbReference>
<feature type="non-terminal residue" evidence="1">
    <location>
        <position position="1"/>
    </location>
</feature>
<name>A0ACA9KHG1_9GLOM</name>
<gene>
    <name evidence="1" type="ORF">ACOLOM_LOCUS1705</name>
</gene>
<reference evidence="1" key="1">
    <citation type="submission" date="2021-06" db="EMBL/GenBank/DDBJ databases">
        <authorList>
            <person name="Kallberg Y."/>
            <person name="Tangrot J."/>
            <person name="Rosling A."/>
        </authorList>
    </citation>
    <scope>NUCLEOTIDE SEQUENCE</scope>
    <source>
        <strain evidence="1">CL356</strain>
    </source>
</reference>
<sequence>ETISGITQVTVLYSMSSSNGSRLFFTNQERLDSVPSDLVSFEILNKITKVIGKNVLRTAS</sequence>
<comment type="caution">
    <text evidence="1">The sequence shown here is derived from an EMBL/GenBank/DDBJ whole genome shotgun (WGS) entry which is preliminary data.</text>
</comment>
<dbReference type="Proteomes" id="UP000789525">
    <property type="component" value="Unassembled WGS sequence"/>
</dbReference>
<evidence type="ECO:0000313" key="1">
    <source>
        <dbReference type="EMBL" id="CAG8473756.1"/>
    </source>
</evidence>
<accession>A0ACA9KHG1</accession>
<evidence type="ECO:0000313" key="2">
    <source>
        <dbReference type="Proteomes" id="UP000789525"/>
    </source>
</evidence>
<organism evidence="1 2">
    <name type="scientific">Acaulospora colombiana</name>
    <dbReference type="NCBI Taxonomy" id="27376"/>
    <lineage>
        <taxon>Eukaryota</taxon>
        <taxon>Fungi</taxon>
        <taxon>Fungi incertae sedis</taxon>
        <taxon>Mucoromycota</taxon>
        <taxon>Glomeromycotina</taxon>
        <taxon>Glomeromycetes</taxon>
        <taxon>Diversisporales</taxon>
        <taxon>Acaulosporaceae</taxon>
        <taxon>Acaulospora</taxon>
    </lineage>
</organism>
<protein>
    <submittedName>
        <fullName evidence="1">10126_t:CDS:1</fullName>
    </submittedName>
</protein>
<keyword evidence="2" id="KW-1185">Reference proteome</keyword>